<evidence type="ECO:0000313" key="3">
    <source>
        <dbReference type="Proteomes" id="UP001596461"/>
    </source>
</evidence>
<proteinExistence type="predicted"/>
<reference evidence="2 3" key="1">
    <citation type="journal article" date="2019" name="Int. J. Syst. Evol. Microbiol.">
        <title>The Global Catalogue of Microorganisms (GCM) 10K type strain sequencing project: providing services to taxonomists for standard genome sequencing and annotation.</title>
        <authorList>
            <consortium name="The Broad Institute Genomics Platform"/>
            <consortium name="The Broad Institute Genome Sequencing Center for Infectious Disease"/>
            <person name="Wu L."/>
            <person name="Ma J."/>
        </authorList>
    </citation>
    <scope>NUCLEOTIDE SEQUENCE [LARGE SCALE GENOMIC DNA]</scope>
    <source>
        <strain evidence="2 3">DT31</strain>
    </source>
</reference>
<comment type="caution">
    <text evidence="2">The sequence shown here is derived from an EMBL/GenBank/DDBJ whole genome shotgun (WGS) entry which is preliminary data.</text>
</comment>
<dbReference type="RefSeq" id="WP_284030687.1">
    <property type="nucleotide sequence ID" value="NZ_CP126154.1"/>
</dbReference>
<name>A0ABD5WBY8_9EURY</name>
<keyword evidence="1" id="KW-0472">Membrane</keyword>
<accession>A0ABD5WBY8</accession>
<organism evidence="2 3">
    <name type="scientific">Halobaculum lipolyticum</name>
    <dbReference type="NCBI Taxonomy" id="3032001"/>
    <lineage>
        <taxon>Archaea</taxon>
        <taxon>Methanobacteriati</taxon>
        <taxon>Methanobacteriota</taxon>
        <taxon>Stenosarchaea group</taxon>
        <taxon>Halobacteria</taxon>
        <taxon>Halobacteriales</taxon>
        <taxon>Haloferacaceae</taxon>
        <taxon>Halobaculum</taxon>
    </lineage>
</organism>
<evidence type="ECO:0000256" key="1">
    <source>
        <dbReference type="SAM" id="Phobius"/>
    </source>
</evidence>
<dbReference type="AlphaFoldDB" id="A0ABD5WBY8"/>
<keyword evidence="1" id="KW-0812">Transmembrane</keyword>
<gene>
    <name evidence="2" type="ORF">ACFQL9_14065</name>
</gene>
<protein>
    <submittedName>
        <fullName evidence="2">Uncharacterized protein</fullName>
    </submittedName>
</protein>
<dbReference type="GeneID" id="81125529"/>
<evidence type="ECO:0000313" key="2">
    <source>
        <dbReference type="EMBL" id="MFC7070772.1"/>
    </source>
</evidence>
<dbReference type="EMBL" id="JBHTAH010000014">
    <property type="protein sequence ID" value="MFC7070772.1"/>
    <property type="molecule type" value="Genomic_DNA"/>
</dbReference>
<sequence length="81" mass="8659">MESWLRSLTRIHHYTYPIVAVCGLLATVTLSEPGAHVAAVGPVRFDPFYASLVAFGALLLLSVTDAYDPSDYGLGSSDGEE</sequence>
<feature type="transmembrane region" description="Helical" evidence="1">
    <location>
        <begin position="48"/>
        <end position="67"/>
    </location>
</feature>
<keyword evidence="3" id="KW-1185">Reference proteome</keyword>
<dbReference type="Proteomes" id="UP001596461">
    <property type="component" value="Unassembled WGS sequence"/>
</dbReference>
<keyword evidence="1" id="KW-1133">Transmembrane helix</keyword>